<organism evidence="1 2">
    <name type="scientific">Williamsia sterculiae</name>
    <dbReference type="NCBI Taxonomy" id="1344003"/>
    <lineage>
        <taxon>Bacteria</taxon>
        <taxon>Bacillati</taxon>
        <taxon>Actinomycetota</taxon>
        <taxon>Actinomycetes</taxon>
        <taxon>Mycobacteriales</taxon>
        <taxon>Nocardiaceae</taxon>
        <taxon>Williamsia</taxon>
    </lineage>
</organism>
<protein>
    <submittedName>
        <fullName evidence="1">Uncharacterized protein</fullName>
    </submittedName>
</protein>
<proteinExistence type="predicted"/>
<accession>A0A1N7CPI3</accession>
<dbReference type="STRING" id="1344003.SAMN05445060_0276"/>
<reference evidence="1 2" key="1">
    <citation type="submission" date="2017-01" db="EMBL/GenBank/DDBJ databases">
        <authorList>
            <person name="Mah S.A."/>
            <person name="Swanson W.J."/>
            <person name="Moy G.W."/>
            <person name="Vacquier V.D."/>
        </authorList>
    </citation>
    <scope>NUCLEOTIDE SEQUENCE [LARGE SCALE GENOMIC DNA]</scope>
    <source>
        <strain evidence="1 2">CPCC 203464</strain>
    </source>
</reference>
<evidence type="ECO:0000313" key="1">
    <source>
        <dbReference type="EMBL" id="SIR65548.1"/>
    </source>
</evidence>
<gene>
    <name evidence="1" type="ORF">SAMN05445060_0276</name>
</gene>
<dbReference type="RefSeq" id="WP_143690151.1">
    <property type="nucleotide sequence ID" value="NZ_FTNT01000001.1"/>
</dbReference>
<evidence type="ECO:0000313" key="2">
    <source>
        <dbReference type="Proteomes" id="UP000186218"/>
    </source>
</evidence>
<dbReference type="OrthoDB" id="5189801at2"/>
<sequence>MGVAVVVAEQVTEPLPAVLATAADAVTETTGERGPLRDAMGTLLATGPRRLVVVAGPDHPDAFLAAVLSRLMIADRLDVEVGYVAQTPTPATVAHELPTGAAAAACAVHGRADTLPLIRDDTAAVLIGRARHIGVDGAPFTGETYVDSTLLAHGQIGGVLIEPLATAPGVRGGLDRRWRKGWSAGRAVQTGGVGFLVERDGILADRPVTRSTFYRHQQDWRLVRSRPEDPR</sequence>
<keyword evidence="2" id="KW-1185">Reference proteome</keyword>
<dbReference type="EMBL" id="FTNT01000001">
    <property type="protein sequence ID" value="SIR65548.1"/>
    <property type="molecule type" value="Genomic_DNA"/>
</dbReference>
<name>A0A1N7CPI3_9NOCA</name>
<dbReference type="Proteomes" id="UP000186218">
    <property type="component" value="Unassembled WGS sequence"/>
</dbReference>
<dbReference type="AlphaFoldDB" id="A0A1N7CPI3"/>